<protein>
    <submittedName>
        <fullName evidence="2">Uncharacterized protein</fullName>
    </submittedName>
</protein>
<accession>A0AAW1SJD4</accession>
<reference evidence="2 3" key="1">
    <citation type="journal article" date="2024" name="Nat. Commun.">
        <title>Phylogenomics reveals the evolutionary origins of lichenization in chlorophyte algae.</title>
        <authorList>
            <person name="Puginier C."/>
            <person name="Libourel C."/>
            <person name="Otte J."/>
            <person name="Skaloud P."/>
            <person name="Haon M."/>
            <person name="Grisel S."/>
            <person name="Petersen M."/>
            <person name="Berrin J.G."/>
            <person name="Delaux P.M."/>
            <person name="Dal Grande F."/>
            <person name="Keller J."/>
        </authorList>
    </citation>
    <scope>NUCLEOTIDE SEQUENCE [LARGE SCALE GENOMIC DNA]</scope>
    <source>
        <strain evidence="2 3">SAG 2523</strain>
    </source>
</reference>
<evidence type="ECO:0000256" key="1">
    <source>
        <dbReference type="SAM" id="MobiDB-lite"/>
    </source>
</evidence>
<comment type="caution">
    <text evidence="2">The sequence shown here is derived from an EMBL/GenBank/DDBJ whole genome shotgun (WGS) entry which is preliminary data.</text>
</comment>
<evidence type="ECO:0000313" key="3">
    <source>
        <dbReference type="Proteomes" id="UP001485043"/>
    </source>
</evidence>
<feature type="region of interest" description="Disordered" evidence="1">
    <location>
        <begin position="60"/>
        <end position="83"/>
    </location>
</feature>
<sequence length="83" mass="9085">MDNAQNEQFRLSRQGSLSLTGAWIYEENAAMGGDGNGNKKHGHTALKQWDLGHYASHATQVAKKTLHMPRAVASGSRPEWPSP</sequence>
<organism evidence="2 3">
    <name type="scientific">Apatococcus fuscideae</name>
    <dbReference type="NCBI Taxonomy" id="2026836"/>
    <lineage>
        <taxon>Eukaryota</taxon>
        <taxon>Viridiplantae</taxon>
        <taxon>Chlorophyta</taxon>
        <taxon>core chlorophytes</taxon>
        <taxon>Trebouxiophyceae</taxon>
        <taxon>Chlorellales</taxon>
        <taxon>Chlorellaceae</taxon>
        <taxon>Apatococcus</taxon>
    </lineage>
</organism>
<name>A0AAW1SJD4_9CHLO</name>
<proteinExistence type="predicted"/>
<dbReference type="AlphaFoldDB" id="A0AAW1SJD4"/>
<keyword evidence="3" id="KW-1185">Reference proteome</keyword>
<evidence type="ECO:0000313" key="2">
    <source>
        <dbReference type="EMBL" id="KAK9845658.1"/>
    </source>
</evidence>
<gene>
    <name evidence="2" type="ORF">WJX84_004580</name>
</gene>
<dbReference type="EMBL" id="JALJOV010001593">
    <property type="protein sequence ID" value="KAK9845658.1"/>
    <property type="molecule type" value="Genomic_DNA"/>
</dbReference>
<dbReference type="Proteomes" id="UP001485043">
    <property type="component" value="Unassembled WGS sequence"/>
</dbReference>